<accession>A0A8J7FLE0</accession>
<feature type="chain" id="PRO_5035258771" description="DUF4369 domain-containing protein" evidence="1">
    <location>
        <begin position="19"/>
        <end position="207"/>
    </location>
</feature>
<dbReference type="EMBL" id="JADFUA010000006">
    <property type="protein sequence ID" value="MBE9609987.1"/>
    <property type="molecule type" value="Genomic_DNA"/>
</dbReference>
<evidence type="ECO:0000313" key="3">
    <source>
        <dbReference type="Proteomes" id="UP000604481"/>
    </source>
</evidence>
<evidence type="ECO:0000313" key="2">
    <source>
        <dbReference type="EMBL" id="MBE9609987.1"/>
    </source>
</evidence>
<sequence>MIRALFTLLLSWSVGALAAPHIVALQSARTELLIDANRREALKPYSRLTSGDTLDIASGGSMQIVWIDDGHQEHWQGPARLTLGENRASEASGRQPASIRTLPPAMRAALAQTRSDLRQIRQLGAVSNVRSSKLPESTLALYRDWRREAAASDTGPELYLLHEQLRLNDWAGLGDTLRRLQALDPTNSELQAASAALAAALAEAPTP</sequence>
<name>A0A8J7FLE0_9NEIS</name>
<evidence type="ECO:0008006" key="4">
    <source>
        <dbReference type="Google" id="ProtNLM"/>
    </source>
</evidence>
<evidence type="ECO:0000256" key="1">
    <source>
        <dbReference type="SAM" id="SignalP"/>
    </source>
</evidence>
<feature type="signal peptide" evidence="1">
    <location>
        <begin position="1"/>
        <end position="18"/>
    </location>
</feature>
<keyword evidence="1" id="KW-0732">Signal</keyword>
<dbReference type="Proteomes" id="UP000604481">
    <property type="component" value="Unassembled WGS sequence"/>
</dbReference>
<keyword evidence="3" id="KW-1185">Reference proteome</keyword>
<gene>
    <name evidence="2" type="ORF">INR99_11600</name>
</gene>
<dbReference type="AlphaFoldDB" id="A0A8J7FLE0"/>
<protein>
    <recommendedName>
        <fullName evidence="4">DUF4369 domain-containing protein</fullName>
    </recommendedName>
</protein>
<proteinExistence type="predicted"/>
<reference evidence="2 3" key="1">
    <citation type="submission" date="2020-10" db="EMBL/GenBank/DDBJ databases">
        <title>The genome sequence of Chitinilyticum litopenaei 4Y14.</title>
        <authorList>
            <person name="Liu Y."/>
        </authorList>
    </citation>
    <scope>NUCLEOTIDE SEQUENCE [LARGE SCALE GENOMIC DNA]</scope>
    <source>
        <strain evidence="2 3">4Y14</strain>
    </source>
</reference>
<comment type="caution">
    <text evidence="2">The sequence shown here is derived from an EMBL/GenBank/DDBJ whole genome shotgun (WGS) entry which is preliminary data.</text>
</comment>
<dbReference type="RefSeq" id="WP_194116508.1">
    <property type="nucleotide sequence ID" value="NZ_JADFUA010000006.1"/>
</dbReference>
<organism evidence="2 3">
    <name type="scientific">Chitinilyticum piscinae</name>
    <dbReference type="NCBI Taxonomy" id="2866724"/>
    <lineage>
        <taxon>Bacteria</taxon>
        <taxon>Pseudomonadati</taxon>
        <taxon>Pseudomonadota</taxon>
        <taxon>Betaproteobacteria</taxon>
        <taxon>Neisseriales</taxon>
        <taxon>Chitinibacteraceae</taxon>
        <taxon>Chitinilyticum</taxon>
    </lineage>
</organism>